<evidence type="ECO:0000256" key="2">
    <source>
        <dbReference type="ARBA" id="ARBA00023125"/>
    </source>
</evidence>
<dbReference type="AlphaFoldDB" id="A0A8J7LQA4"/>
<dbReference type="InterPro" id="IPR010992">
    <property type="entry name" value="IHF-like_DNA-bd_dom_sf"/>
</dbReference>
<dbReference type="InterPro" id="IPR000119">
    <property type="entry name" value="Hist_DNA-bd"/>
</dbReference>
<feature type="region of interest" description="Disordered" evidence="3">
    <location>
        <begin position="1"/>
        <end position="31"/>
    </location>
</feature>
<gene>
    <name evidence="4" type="ORF">H1D41_14475</name>
</gene>
<dbReference type="Pfam" id="PF00216">
    <property type="entry name" value="Bac_DNA_binding"/>
    <property type="match status" value="1"/>
</dbReference>
<comment type="caution">
    <text evidence="4">The sequence shown here is derived from an EMBL/GenBank/DDBJ whole genome shotgun (WGS) entry which is preliminary data.</text>
</comment>
<protein>
    <submittedName>
        <fullName evidence="4">HU family DNA-binding protein</fullName>
    </submittedName>
</protein>
<reference evidence="4" key="1">
    <citation type="submission" date="2020-10" db="EMBL/GenBank/DDBJ databases">
        <title>Paenihalocynthiibacter styelae gen. nov., sp. nov., isolated from stalked sea squirt Styela clava.</title>
        <authorList>
            <person name="Kim Y.-O."/>
            <person name="Yoon J.-H."/>
        </authorList>
    </citation>
    <scope>NUCLEOTIDE SEQUENCE</scope>
    <source>
        <strain evidence="4">MYP1-1</strain>
    </source>
</reference>
<dbReference type="RefSeq" id="WP_107498123.1">
    <property type="nucleotide sequence ID" value="NZ_JADCKQ010000012.1"/>
</dbReference>
<comment type="similarity">
    <text evidence="1">Belongs to the bacterial histone-like protein family.</text>
</comment>
<dbReference type="GO" id="GO:0030527">
    <property type="term" value="F:structural constituent of chromatin"/>
    <property type="evidence" value="ECO:0007669"/>
    <property type="project" value="InterPro"/>
</dbReference>
<feature type="compositionally biased region" description="Low complexity" evidence="3">
    <location>
        <begin position="1"/>
        <end position="28"/>
    </location>
</feature>
<evidence type="ECO:0000256" key="3">
    <source>
        <dbReference type="SAM" id="MobiDB-lite"/>
    </source>
</evidence>
<proteinExistence type="inferred from homology"/>
<keyword evidence="2 4" id="KW-0238">DNA-binding</keyword>
<evidence type="ECO:0000313" key="5">
    <source>
        <dbReference type="Proteomes" id="UP000640583"/>
    </source>
</evidence>
<sequence>MSSSTKAPAKAKPAIVKAPATAAPAAAAQEASEDTRILKKHLIEKVARRAGVRKNEVRPILDAILEEIGDNLAEDSQMVFQPLGKIVVKQVKDIGGATVYTCKIRRSGGKTEA</sequence>
<dbReference type="GO" id="GO:0003677">
    <property type="term" value="F:DNA binding"/>
    <property type="evidence" value="ECO:0007669"/>
    <property type="project" value="UniProtKB-KW"/>
</dbReference>
<accession>A0A8J7LQA4</accession>
<evidence type="ECO:0000256" key="1">
    <source>
        <dbReference type="ARBA" id="ARBA00010529"/>
    </source>
</evidence>
<keyword evidence="5" id="KW-1185">Reference proteome</keyword>
<dbReference type="Gene3D" id="4.10.520.10">
    <property type="entry name" value="IHF-like DNA-binding proteins"/>
    <property type="match status" value="1"/>
</dbReference>
<evidence type="ECO:0000313" key="4">
    <source>
        <dbReference type="EMBL" id="MBI1494846.1"/>
    </source>
</evidence>
<organism evidence="4 5">
    <name type="scientific">Halocynthiibacter styelae</name>
    <dbReference type="NCBI Taxonomy" id="2761955"/>
    <lineage>
        <taxon>Bacteria</taxon>
        <taxon>Pseudomonadati</taxon>
        <taxon>Pseudomonadota</taxon>
        <taxon>Alphaproteobacteria</taxon>
        <taxon>Rhodobacterales</taxon>
        <taxon>Paracoccaceae</taxon>
        <taxon>Halocynthiibacter</taxon>
    </lineage>
</organism>
<name>A0A8J7LQA4_9RHOB</name>
<dbReference type="SUPFAM" id="SSF47729">
    <property type="entry name" value="IHF-like DNA-binding proteins"/>
    <property type="match status" value="1"/>
</dbReference>
<dbReference type="Proteomes" id="UP000640583">
    <property type="component" value="Unassembled WGS sequence"/>
</dbReference>
<dbReference type="EMBL" id="JADCKQ010000012">
    <property type="protein sequence ID" value="MBI1494846.1"/>
    <property type="molecule type" value="Genomic_DNA"/>
</dbReference>